<dbReference type="Gene3D" id="2.30.30.40">
    <property type="entry name" value="SH3 Domains"/>
    <property type="match status" value="1"/>
</dbReference>
<feature type="domain" description="CheW-like" evidence="1">
    <location>
        <begin position="63"/>
        <end position="209"/>
    </location>
</feature>
<dbReference type="InterPro" id="IPR039315">
    <property type="entry name" value="CheW"/>
</dbReference>
<dbReference type="GO" id="GO:0006935">
    <property type="term" value="P:chemotaxis"/>
    <property type="evidence" value="ECO:0007669"/>
    <property type="project" value="InterPro"/>
</dbReference>
<dbReference type="Pfam" id="PF01584">
    <property type="entry name" value="CheW"/>
    <property type="match status" value="1"/>
</dbReference>
<name>A0A084SLI2_9BACT</name>
<dbReference type="InterPro" id="IPR002545">
    <property type="entry name" value="CheW-lke_dom"/>
</dbReference>
<accession>A0A084SLI2</accession>
<dbReference type="EMBL" id="JPMI01000252">
    <property type="protein sequence ID" value="KFA89317.1"/>
    <property type="molecule type" value="Genomic_DNA"/>
</dbReference>
<dbReference type="Proteomes" id="UP000028547">
    <property type="component" value="Unassembled WGS sequence"/>
</dbReference>
<dbReference type="GO" id="GO:0005829">
    <property type="term" value="C:cytosol"/>
    <property type="evidence" value="ECO:0007669"/>
    <property type="project" value="TreeGrafter"/>
</dbReference>
<comment type="caution">
    <text evidence="2">The sequence shown here is derived from an EMBL/GenBank/DDBJ whole genome shotgun (WGS) entry which is preliminary data.</text>
</comment>
<proteinExistence type="predicted"/>
<evidence type="ECO:0000313" key="3">
    <source>
        <dbReference type="Proteomes" id="UP000028547"/>
    </source>
</evidence>
<dbReference type="Gene3D" id="2.40.50.180">
    <property type="entry name" value="CheA-289, Domain 4"/>
    <property type="match status" value="1"/>
</dbReference>
<evidence type="ECO:0000259" key="1">
    <source>
        <dbReference type="PROSITE" id="PS50851"/>
    </source>
</evidence>
<reference evidence="2 3" key="1">
    <citation type="submission" date="2014-07" db="EMBL/GenBank/DDBJ databases">
        <title>Draft Genome Sequence of Gephyronic Acid Producer, Cystobacter violaceus Strain Cb vi76.</title>
        <authorList>
            <person name="Stevens D.C."/>
            <person name="Young J."/>
            <person name="Carmichael R."/>
            <person name="Tan J."/>
            <person name="Taylor R.E."/>
        </authorList>
    </citation>
    <scope>NUCLEOTIDE SEQUENCE [LARGE SCALE GENOMIC DNA]</scope>
    <source>
        <strain evidence="2 3">Cb vi76</strain>
    </source>
</reference>
<dbReference type="PANTHER" id="PTHR22617">
    <property type="entry name" value="CHEMOTAXIS SENSOR HISTIDINE KINASE-RELATED"/>
    <property type="match status" value="1"/>
</dbReference>
<sequence>MTGGDEAKGGGPDWAAAYERLKQLAAATEAASTADPAREAELLDERARSLARPLERHTQTGPLLELVHFRSGEQDYALETRFVLEVLRSPEQLIPLPGAPEPLRGLTLLHGEVLAVVELAPLFGRAAPTTHGPVLVVGPGRPELGLRADTVEEVRLLARDTLLAPPASLGARERTLVSGISREGIIVLEGEALLGDGRLFFDFSEERTA</sequence>
<protein>
    <recommendedName>
        <fullName evidence="1">CheW-like domain-containing protein</fullName>
    </recommendedName>
</protein>
<dbReference type="GO" id="GO:0007165">
    <property type="term" value="P:signal transduction"/>
    <property type="evidence" value="ECO:0007669"/>
    <property type="project" value="InterPro"/>
</dbReference>
<evidence type="ECO:0000313" key="2">
    <source>
        <dbReference type="EMBL" id="KFA89317.1"/>
    </source>
</evidence>
<dbReference type="PROSITE" id="PS50851">
    <property type="entry name" value="CHEW"/>
    <property type="match status" value="1"/>
</dbReference>
<dbReference type="SMART" id="SM00260">
    <property type="entry name" value="CheW"/>
    <property type="match status" value="1"/>
</dbReference>
<dbReference type="AlphaFoldDB" id="A0A084SLI2"/>
<dbReference type="RefSeq" id="WP_043405676.1">
    <property type="nucleotide sequence ID" value="NZ_JPMI01000252.1"/>
</dbReference>
<organism evidence="2 3">
    <name type="scientific">Archangium violaceum Cb vi76</name>
    <dbReference type="NCBI Taxonomy" id="1406225"/>
    <lineage>
        <taxon>Bacteria</taxon>
        <taxon>Pseudomonadati</taxon>
        <taxon>Myxococcota</taxon>
        <taxon>Myxococcia</taxon>
        <taxon>Myxococcales</taxon>
        <taxon>Cystobacterineae</taxon>
        <taxon>Archangiaceae</taxon>
        <taxon>Archangium</taxon>
    </lineage>
</organism>
<gene>
    <name evidence="2" type="ORF">Q664_35645</name>
</gene>
<dbReference type="InterPro" id="IPR036061">
    <property type="entry name" value="CheW-like_dom_sf"/>
</dbReference>
<dbReference type="PANTHER" id="PTHR22617:SF23">
    <property type="entry name" value="CHEMOTAXIS PROTEIN CHEW"/>
    <property type="match status" value="1"/>
</dbReference>
<dbReference type="SUPFAM" id="SSF50341">
    <property type="entry name" value="CheW-like"/>
    <property type="match status" value="1"/>
</dbReference>